<name>A0A4Y8N5U1_9BURK</name>
<comment type="catalytic activity">
    <reaction evidence="1">
        <text>a 1,2-diacyl-sn-glycero-3-phosphocholine + H2O = a 1,2-diacyl-sn-glycero-3-phosphate + choline + H(+)</text>
        <dbReference type="Rhea" id="RHEA:14445"/>
        <dbReference type="ChEBI" id="CHEBI:15354"/>
        <dbReference type="ChEBI" id="CHEBI:15377"/>
        <dbReference type="ChEBI" id="CHEBI:15378"/>
        <dbReference type="ChEBI" id="CHEBI:57643"/>
        <dbReference type="ChEBI" id="CHEBI:58608"/>
        <dbReference type="EC" id="3.1.4.4"/>
    </reaction>
</comment>
<reference evidence="6 7" key="1">
    <citation type="submission" date="2019-03" db="EMBL/GenBank/DDBJ databases">
        <title>Complete Genome Sequence of Paraburkholderia dipogonis ICMP 19430T, a Nitrogen-fixing Symbiont of the South African Invasive Legume Dipogon lignosus in New Zealand.</title>
        <authorList>
            <person name="De Meyer S.E."/>
        </authorList>
    </citation>
    <scope>NUCLEOTIDE SEQUENCE [LARGE SCALE GENOMIC DNA]</scope>
    <source>
        <strain evidence="6 7">ICMP 19430</strain>
    </source>
</reference>
<dbReference type="Gene3D" id="3.30.870.10">
    <property type="entry name" value="Endonuclease Chain A"/>
    <property type="match status" value="2"/>
</dbReference>
<accession>A0A4Y8N5U1</accession>
<evidence type="ECO:0000313" key="6">
    <source>
        <dbReference type="EMBL" id="TFE45129.1"/>
    </source>
</evidence>
<sequence>MADHLDTQNVATVAIDEQGRKAQSSAQFFLETDPRVKKYYGNQLDFKICGEEGFRSIAKDLNDAKESADIICWGFDPGMELERTRNDKWPRGHTYGSLLEQLADQGVKVRLLIWFNSVASAVQNNMPGYTDTAQIGPFTSPYPEQSRQDYCRGWWFRNLGYMANGHPSRTTNLQIVLRDVSLLDANHGLQGEKDQPSASELALLDGFGTHHQKPILIDYAYDGGSKAVGYVMGLNSVTDFWDRTAHEIDDPFRESWSSGSVQKEIGHEAATENKASAASYKHAKPYQDYACRVVGPALERLHQNFVAAWNEDAPSAWKIVEQPLPPKIFTLPTDPNQIVQIVRTQAREREKTIKALYMQATTWARNYIYIENQYFFYPELARNLKDARLQYCRWWCSKYGKPLSDIPKLHLFIVIPHPEQDGMVPRTHDMLSELGHSNAMEAQGGLVKNGSLSQNYPDAKTASYDVTLDDGMGGAVTVPQQHKVLDRISVQQLERTYGLEVSIARLRTSGLDAARRMAYREIYIHSKLMLIDDVFVTVGSANINQRSMAVDSEINIAASGQEMVGKLRQKIFELHSDKSIHGTGDPERVPAVFQDWNRRMQDNGELRMRHQAMQGFLLKFEDHRSTATMVASATVPADVTV</sequence>
<dbReference type="PROSITE" id="PS50035">
    <property type="entry name" value="PLD"/>
    <property type="match status" value="1"/>
</dbReference>
<dbReference type="RefSeq" id="WP_134456891.1">
    <property type="nucleotide sequence ID" value="NZ_JBHMFL010000123.1"/>
</dbReference>
<dbReference type="SUPFAM" id="SSF56024">
    <property type="entry name" value="Phospholipase D/nuclease"/>
    <property type="match status" value="2"/>
</dbReference>
<feature type="domain" description="PLD phosphodiesterase" evidence="5">
    <location>
        <begin position="520"/>
        <end position="547"/>
    </location>
</feature>
<evidence type="ECO:0000256" key="3">
    <source>
        <dbReference type="ARBA" id="ARBA00022801"/>
    </source>
</evidence>
<comment type="caution">
    <text evidence="6">The sequence shown here is derived from an EMBL/GenBank/DDBJ whole genome shotgun (WGS) entry which is preliminary data.</text>
</comment>
<evidence type="ECO:0000256" key="4">
    <source>
        <dbReference type="ARBA" id="ARBA00023098"/>
    </source>
</evidence>
<evidence type="ECO:0000259" key="5">
    <source>
        <dbReference type="PROSITE" id="PS50035"/>
    </source>
</evidence>
<dbReference type="PANTHER" id="PTHR18896:SF76">
    <property type="entry name" value="PHOSPHOLIPASE"/>
    <property type="match status" value="1"/>
</dbReference>
<dbReference type="Proteomes" id="UP000297385">
    <property type="component" value="Unassembled WGS sequence"/>
</dbReference>
<dbReference type="InterPro" id="IPR025202">
    <property type="entry name" value="PLD-like_dom"/>
</dbReference>
<dbReference type="GO" id="GO:0009395">
    <property type="term" value="P:phospholipid catabolic process"/>
    <property type="evidence" value="ECO:0007669"/>
    <property type="project" value="TreeGrafter"/>
</dbReference>
<evidence type="ECO:0000256" key="1">
    <source>
        <dbReference type="ARBA" id="ARBA00000798"/>
    </source>
</evidence>
<keyword evidence="3" id="KW-0378">Hydrolase</keyword>
<keyword evidence="2" id="KW-0677">Repeat</keyword>
<proteinExistence type="predicted"/>
<dbReference type="EMBL" id="SNVI01000001">
    <property type="protein sequence ID" value="TFE45129.1"/>
    <property type="molecule type" value="Genomic_DNA"/>
</dbReference>
<dbReference type="PANTHER" id="PTHR18896">
    <property type="entry name" value="PHOSPHOLIPASE D"/>
    <property type="match status" value="1"/>
</dbReference>
<dbReference type="SMART" id="SM00155">
    <property type="entry name" value="PLDc"/>
    <property type="match status" value="1"/>
</dbReference>
<gene>
    <name evidence="6" type="ORF">E2553_08930</name>
</gene>
<evidence type="ECO:0000256" key="2">
    <source>
        <dbReference type="ARBA" id="ARBA00022737"/>
    </source>
</evidence>
<dbReference type="Pfam" id="PF13091">
    <property type="entry name" value="PLDc_2"/>
    <property type="match status" value="1"/>
</dbReference>
<evidence type="ECO:0000313" key="7">
    <source>
        <dbReference type="Proteomes" id="UP000297385"/>
    </source>
</evidence>
<organism evidence="6 7">
    <name type="scientific">Paraburkholderia dipogonis</name>
    <dbReference type="NCBI Taxonomy" id="1211383"/>
    <lineage>
        <taxon>Bacteria</taxon>
        <taxon>Pseudomonadati</taxon>
        <taxon>Pseudomonadota</taxon>
        <taxon>Betaproteobacteria</taxon>
        <taxon>Burkholderiales</taxon>
        <taxon>Burkholderiaceae</taxon>
        <taxon>Paraburkholderia</taxon>
    </lineage>
</organism>
<dbReference type="GeneID" id="97306269"/>
<dbReference type="InterPro" id="IPR015679">
    <property type="entry name" value="PLipase_D_fam"/>
</dbReference>
<dbReference type="GO" id="GO:0004630">
    <property type="term" value="F:phospholipase D activity"/>
    <property type="evidence" value="ECO:0007669"/>
    <property type="project" value="UniProtKB-EC"/>
</dbReference>
<dbReference type="AlphaFoldDB" id="A0A4Y8N5U1"/>
<protein>
    <submittedName>
        <fullName evidence="6">Phospholipase</fullName>
    </submittedName>
</protein>
<keyword evidence="4" id="KW-0443">Lipid metabolism</keyword>
<dbReference type="InterPro" id="IPR001736">
    <property type="entry name" value="PLipase_D/transphosphatidylase"/>
</dbReference>